<feature type="region of interest" description="Disordered" evidence="1">
    <location>
        <begin position="167"/>
        <end position="225"/>
    </location>
</feature>
<reference evidence="3" key="2">
    <citation type="submission" date="2024-01" db="EMBL/GenBank/DDBJ databases">
        <title>Comparative genomics of Cryptococcus and Kwoniella reveals pathogenesis evolution and contrasting modes of karyotype evolution via chromosome fusion or intercentromeric recombination.</title>
        <authorList>
            <person name="Coelho M.A."/>
            <person name="David-Palma M."/>
            <person name="Shea T."/>
            <person name="Bowers K."/>
            <person name="Mcginley-Smith S."/>
            <person name="Mohammad A.W."/>
            <person name="Gnirke A."/>
            <person name="Yurkov A.M."/>
            <person name="Nowrousian M."/>
            <person name="Sun S."/>
            <person name="Cuomo C.A."/>
            <person name="Heitman J."/>
        </authorList>
    </citation>
    <scope>NUCLEOTIDE SEQUENCE</scope>
    <source>
        <strain evidence="3">IND107</strain>
    </source>
</reference>
<feature type="region of interest" description="Disordered" evidence="1">
    <location>
        <begin position="823"/>
        <end position="882"/>
    </location>
</feature>
<feature type="region of interest" description="Disordered" evidence="1">
    <location>
        <begin position="1"/>
        <end position="68"/>
    </location>
</feature>
<feature type="compositionally biased region" description="Polar residues" evidence="1">
    <location>
        <begin position="43"/>
        <end position="53"/>
    </location>
</feature>
<evidence type="ECO:0000313" key="4">
    <source>
        <dbReference type="Proteomes" id="UP000054399"/>
    </source>
</evidence>
<organism evidence="3 4">
    <name type="scientific">Cryptococcus tetragattii IND107</name>
    <dbReference type="NCBI Taxonomy" id="1296105"/>
    <lineage>
        <taxon>Eukaryota</taxon>
        <taxon>Fungi</taxon>
        <taxon>Dikarya</taxon>
        <taxon>Basidiomycota</taxon>
        <taxon>Agaricomycotina</taxon>
        <taxon>Tremellomycetes</taxon>
        <taxon>Tremellales</taxon>
        <taxon>Cryptococcaceae</taxon>
        <taxon>Cryptococcus</taxon>
        <taxon>Cryptococcus gattii species complex</taxon>
    </lineage>
</organism>
<keyword evidence="4" id="KW-1185">Reference proteome</keyword>
<feature type="region of interest" description="Disordered" evidence="1">
    <location>
        <begin position="273"/>
        <end position="357"/>
    </location>
</feature>
<dbReference type="EMBL" id="ATAM02000005">
    <property type="protein sequence ID" value="KAL0250183.1"/>
    <property type="molecule type" value="Genomic_DNA"/>
</dbReference>
<dbReference type="Proteomes" id="UP000054399">
    <property type="component" value="Unassembled WGS sequence"/>
</dbReference>
<keyword evidence="2" id="KW-1133">Transmembrane helix</keyword>
<proteinExistence type="predicted"/>
<feature type="transmembrane region" description="Helical" evidence="2">
    <location>
        <begin position="441"/>
        <end position="462"/>
    </location>
</feature>
<accession>A0ABR3BVQ4</accession>
<dbReference type="InterPro" id="IPR021369">
    <property type="entry name" value="DUF2985"/>
</dbReference>
<feature type="compositionally biased region" description="Acidic residues" evidence="1">
    <location>
        <begin position="682"/>
        <end position="693"/>
    </location>
</feature>
<feature type="transmembrane region" description="Helical" evidence="2">
    <location>
        <begin position="612"/>
        <end position="636"/>
    </location>
</feature>
<reference evidence="3" key="1">
    <citation type="submission" date="2015-01" db="EMBL/GenBank/DDBJ databases">
        <authorList>
            <consortium name="The Broad Institute Genomics Platform"/>
            <person name="Cuomo C."/>
            <person name="Litvintseva A."/>
            <person name="Chen Y."/>
            <person name="Heitman J."/>
            <person name="Sun S."/>
            <person name="Springer D."/>
            <person name="Dromer F."/>
            <person name="Young S."/>
            <person name="Zeng Q."/>
            <person name="Gargeya S."/>
            <person name="Abouelleil A."/>
            <person name="Alvarado L."/>
            <person name="Chapman S.B."/>
            <person name="Gainer-Dewar J."/>
            <person name="Goldberg J."/>
            <person name="Griggs A."/>
            <person name="Gujja S."/>
            <person name="Hansen M."/>
            <person name="Howarth C."/>
            <person name="Imamovic A."/>
            <person name="Larimer J."/>
            <person name="Murphy C."/>
            <person name="Naylor J."/>
            <person name="Pearson M."/>
            <person name="Priest M."/>
            <person name="Roberts A."/>
            <person name="Saif S."/>
            <person name="Shea T."/>
            <person name="Sykes S."/>
            <person name="Wortman J."/>
            <person name="Nusbaum C."/>
            <person name="Birren B."/>
        </authorList>
    </citation>
    <scope>NUCLEOTIDE SEQUENCE</scope>
    <source>
        <strain evidence="3">IND107</strain>
    </source>
</reference>
<feature type="transmembrane region" description="Helical" evidence="2">
    <location>
        <begin position="582"/>
        <end position="606"/>
    </location>
</feature>
<evidence type="ECO:0000256" key="2">
    <source>
        <dbReference type="SAM" id="Phobius"/>
    </source>
</evidence>
<feature type="compositionally biased region" description="Basic and acidic residues" evidence="1">
    <location>
        <begin position="753"/>
        <end position="762"/>
    </location>
</feature>
<feature type="region of interest" description="Disordered" evidence="1">
    <location>
        <begin position="372"/>
        <end position="394"/>
    </location>
</feature>
<keyword evidence="2" id="KW-0472">Membrane</keyword>
<evidence type="ECO:0000313" key="3">
    <source>
        <dbReference type="EMBL" id="KAL0250183.1"/>
    </source>
</evidence>
<feature type="compositionally biased region" description="Low complexity" evidence="1">
    <location>
        <begin position="192"/>
        <end position="201"/>
    </location>
</feature>
<name>A0ABR3BVQ4_9TREE</name>
<evidence type="ECO:0000256" key="1">
    <source>
        <dbReference type="SAM" id="MobiDB-lite"/>
    </source>
</evidence>
<dbReference type="PANTHER" id="PTHR35872">
    <property type="entry name" value="INTEGRAL MEMBRANE PROTEIN (AFU_ORTHOLOGUE AFUA_5G07110)"/>
    <property type="match status" value="1"/>
</dbReference>
<feature type="region of interest" description="Disordered" evidence="1">
    <location>
        <begin position="666"/>
        <end position="810"/>
    </location>
</feature>
<feature type="region of interest" description="Disordered" evidence="1">
    <location>
        <begin position="101"/>
        <end position="125"/>
    </location>
</feature>
<protein>
    <submittedName>
        <fullName evidence="3">Uncharacterized protein</fullName>
    </submittedName>
</protein>
<feature type="compositionally biased region" description="Basic and acidic residues" evidence="1">
    <location>
        <begin position="865"/>
        <end position="882"/>
    </location>
</feature>
<keyword evidence="2" id="KW-0812">Transmembrane</keyword>
<feature type="compositionally biased region" description="Acidic residues" evidence="1">
    <location>
        <begin position="742"/>
        <end position="752"/>
    </location>
</feature>
<feature type="compositionally biased region" description="Low complexity" evidence="1">
    <location>
        <begin position="1"/>
        <end position="16"/>
    </location>
</feature>
<dbReference type="PANTHER" id="PTHR35872:SF2">
    <property type="entry name" value="INTEGRAL MEMBRANE PROTEIN (AFU_ORTHOLOGUE AFUA_5G07110)"/>
    <property type="match status" value="1"/>
</dbReference>
<gene>
    <name evidence="3" type="ORF">I308_103491</name>
</gene>
<dbReference type="GeneID" id="91990347"/>
<comment type="caution">
    <text evidence="3">The sequence shown here is derived from an EMBL/GenBank/DDBJ whole genome shotgun (WGS) entry which is preliminary data.</text>
</comment>
<sequence length="882" mass="96474">MFSARRQSSTSSSNSAVIPLNHSTTPSNDNPSLHLALQGPGSGSNDNPSTSAADGNEKQRPRRKVTIVPPVTTACLDDLRSALPTGTAVPHSFQANVLSTPGLPCPTTEASTARKSSKRRRAHSVSVCLPDSAKYVQLEGENDSALHQNATAGKRGARRQRSHDIELGLSPADTNPAHLPSSSDPTRRHRSLSAASQSALSSHRRLRERRESSPGPLGYEMEGRDGDVELGDELVGVLDVIDPQVSTLNHLQNMCNSVMVPYLPQLWTRRPEVQLPSPVGDGDVGSTATATGRRSDTTRSRRRSLSLSRFVPSKSVSASTPIAAENDAVPRTAPASSGGAHRLSVMEEEPEFQPQDSSIQSLPLTFATKQSIPSSTTSLPLPTKPTSLTSSPSSSTITFRRSSLFDKYIKSILSTSTRQKILLALQGLWTFVKTPMGFLTAIYGFAVVFWGAAIVLFLLGWIPTSSKYRQDVWVEISSQVENGLFTVTGVGLIPWRMIDTYRMSVIWTLKRRAERRREKMNLPPIEDENDLPDPQDIPGYVHVLNEKEAAKLRHHQEKFALSQTWYKPHATATHRAFPIRWALWNTILMDGNSFFQCILCGCMWGMNWHERPAWTTGCLIPLSFLCGIGAAVLIYCGSAKTKKHQAVSEKLRQAMGIPLAIGQPAIRSSNVGEDPISKERGEEGDDGDEDGIVEEGGKRERSQAQVERAPDGGVMVGVGSGVVNRERPSGGDERDNEKDGKDEEDDAEEGEAEDRRGAKHESPNILTPLLRRNKHHLQRRATVTFGTTPSTLPPDPSPLHPQPLPHPNRHHHLLQKRHRDNTMPMRLPYFSPSSSPSPPPALKEEAGTSVKPDQQGKDISSIGVRRVEGSSDEKGDMALGEK</sequence>
<feature type="compositionally biased region" description="Polar residues" evidence="1">
    <location>
        <begin position="21"/>
        <end position="31"/>
    </location>
</feature>
<dbReference type="Pfam" id="PF11204">
    <property type="entry name" value="DUF2985"/>
    <property type="match status" value="1"/>
</dbReference>
<dbReference type="RefSeq" id="XP_066614370.1">
    <property type="nucleotide sequence ID" value="XM_066757986.1"/>
</dbReference>
<feature type="compositionally biased region" description="Pro residues" evidence="1">
    <location>
        <begin position="791"/>
        <end position="806"/>
    </location>
</feature>
<feature type="compositionally biased region" description="Basic and acidic residues" evidence="1">
    <location>
        <begin position="724"/>
        <end position="741"/>
    </location>
</feature>